<dbReference type="EMBL" id="BQNB010018222">
    <property type="protein sequence ID" value="GJT72048.1"/>
    <property type="molecule type" value="Genomic_DNA"/>
</dbReference>
<dbReference type="SUPFAM" id="SSF53098">
    <property type="entry name" value="Ribonuclease H-like"/>
    <property type="match status" value="1"/>
</dbReference>
<proteinExistence type="predicted"/>
<accession>A0ABQ5G9T3</accession>
<keyword evidence="3" id="KW-0695">RNA-directed DNA polymerase</keyword>
<comment type="caution">
    <text evidence="3">The sequence shown here is derived from an EMBL/GenBank/DDBJ whole genome shotgun (WGS) entry which is preliminary data.</text>
</comment>
<feature type="region of interest" description="Disordered" evidence="1">
    <location>
        <begin position="219"/>
        <end position="252"/>
    </location>
</feature>
<protein>
    <submittedName>
        <fullName evidence="3">Reverse transcriptase domain-containing protein</fullName>
    </submittedName>
</protein>
<dbReference type="InterPro" id="IPR012337">
    <property type="entry name" value="RNaseH-like_sf"/>
</dbReference>
<keyword evidence="3" id="KW-0808">Transferase</keyword>
<reference evidence="3" key="1">
    <citation type="journal article" date="2022" name="Int. J. Mol. Sci.">
        <title>Draft Genome of Tanacetum Coccineum: Genomic Comparison of Closely Related Tanacetum-Family Plants.</title>
        <authorList>
            <person name="Yamashiro T."/>
            <person name="Shiraishi A."/>
            <person name="Nakayama K."/>
            <person name="Satake H."/>
        </authorList>
    </citation>
    <scope>NUCLEOTIDE SEQUENCE</scope>
</reference>
<reference evidence="3" key="2">
    <citation type="submission" date="2022-01" db="EMBL/GenBank/DDBJ databases">
        <authorList>
            <person name="Yamashiro T."/>
            <person name="Shiraishi A."/>
            <person name="Satake H."/>
            <person name="Nakayama K."/>
        </authorList>
    </citation>
    <scope>NUCLEOTIDE SEQUENCE</scope>
</reference>
<dbReference type="InterPro" id="IPR002156">
    <property type="entry name" value="RNaseH_domain"/>
</dbReference>
<dbReference type="Proteomes" id="UP001151760">
    <property type="component" value="Unassembled WGS sequence"/>
</dbReference>
<evidence type="ECO:0000259" key="2">
    <source>
        <dbReference type="Pfam" id="PF13456"/>
    </source>
</evidence>
<name>A0ABQ5G9T3_9ASTR</name>
<keyword evidence="3" id="KW-0548">Nucleotidyltransferase</keyword>
<evidence type="ECO:0000313" key="3">
    <source>
        <dbReference type="EMBL" id="GJT72048.1"/>
    </source>
</evidence>
<evidence type="ECO:0000256" key="1">
    <source>
        <dbReference type="SAM" id="MobiDB-lite"/>
    </source>
</evidence>
<evidence type="ECO:0000313" key="4">
    <source>
        <dbReference type="Proteomes" id="UP001151760"/>
    </source>
</evidence>
<dbReference type="PANTHER" id="PTHR48475">
    <property type="entry name" value="RIBONUCLEASE H"/>
    <property type="match status" value="1"/>
</dbReference>
<dbReference type="Pfam" id="PF13456">
    <property type="entry name" value="RVT_3"/>
    <property type="match status" value="1"/>
</dbReference>
<dbReference type="Gene3D" id="3.30.420.10">
    <property type="entry name" value="Ribonuclease H-like superfamily/Ribonuclease H"/>
    <property type="match status" value="1"/>
</dbReference>
<feature type="domain" description="RNase H type-1" evidence="2">
    <location>
        <begin position="91"/>
        <end position="197"/>
    </location>
</feature>
<sequence length="252" mass="28206">MEEILKLSEKEGRLAKWAAEVRTYDISYILRKEVEGPVMKKFFGQGEQVKRTPYANEGGTLTLSKKLQAKSTPTPRAWRLYLGKEIIEEGSGVGIILVSPEEKMHSYAIRLKFNASSHVMDCEALLAGLAASTNQGMKDLHVFIDSLTLVAQVERSHTPAIEHKKKYKEEILDATSPFHRFRITHLPKILNLKAEVLTGLATINLEFLNQEVSVGIKTRPSVEETRSSKKGKAASNTPRAEPNYNREASESN</sequence>
<dbReference type="PANTHER" id="PTHR48475:SF1">
    <property type="entry name" value="RNASE H TYPE-1 DOMAIN-CONTAINING PROTEIN"/>
    <property type="match status" value="1"/>
</dbReference>
<gene>
    <name evidence="3" type="ORF">Tco_1031334</name>
</gene>
<keyword evidence="4" id="KW-1185">Reference proteome</keyword>
<dbReference type="InterPro" id="IPR036397">
    <property type="entry name" value="RNaseH_sf"/>
</dbReference>
<dbReference type="GO" id="GO:0003964">
    <property type="term" value="F:RNA-directed DNA polymerase activity"/>
    <property type="evidence" value="ECO:0007669"/>
    <property type="project" value="UniProtKB-KW"/>
</dbReference>
<organism evidence="3 4">
    <name type="scientific">Tanacetum coccineum</name>
    <dbReference type="NCBI Taxonomy" id="301880"/>
    <lineage>
        <taxon>Eukaryota</taxon>
        <taxon>Viridiplantae</taxon>
        <taxon>Streptophyta</taxon>
        <taxon>Embryophyta</taxon>
        <taxon>Tracheophyta</taxon>
        <taxon>Spermatophyta</taxon>
        <taxon>Magnoliopsida</taxon>
        <taxon>eudicotyledons</taxon>
        <taxon>Gunneridae</taxon>
        <taxon>Pentapetalae</taxon>
        <taxon>asterids</taxon>
        <taxon>campanulids</taxon>
        <taxon>Asterales</taxon>
        <taxon>Asteraceae</taxon>
        <taxon>Asteroideae</taxon>
        <taxon>Anthemideae</taxon>
        <taxon>Anthemidinae</taxon>
        <taxon>Tanacetum</taxon>
    </lineage>
</organism>